<feature type="domain" description="AB hydrolase-1" evidence="14">
    <location>
        <begin position="36"/>
        <end position="298"/>
    </location>
</feature>
<keyword evidence="9 11" id="KW-0378">Hydrolase</keyword>
<proteinExistence type="inferred from homology"/>
<dbReference type="HOGENOM" id="CLU_043739_2_2_6"/>
<name>A0A0C5VEN5_9GAMM</name>
<keyword evidence="16" id="KW-1185">Reference proteome</keyword>
<evidence type="ECO:0000256" key="1">
    <source>
        <dbReference type="ARBA" id="ARBA00001585"/>
    </source>
</evidence>
<dbReference type="STRING" id="1445510.YC6258_05697"/>
<dbReference type="GO" id="GO:0006508">
    <property type="term" value="P:proteolysis"/>
    <property type="evidence" value="ECO:0007669"/>
    <property type="project" value="UniProtKB-KW"/>
</dbReference>
<evidence type="ECO:0000256" key="5">
    <source>
        <dbReference type="ARBA" id="ARBA00021843"/>
    </source>
</evidence>
<dbReference type="PANTHER" id="PTHR43722:SF1">
    <property type="entry name" value="PROLINE IMINOPEPTIDASE"/>
    <property type="match status" value="1"/>
</dbReference>
<keyword evidence="7 11" id="KW-0963">Cytoplasm</keyword>
<dbReference type="PANTHER" id="PTHR43722">
    <property type="entry name" value="PROLINE IMINOPEPTIDASE"/>
    <property type="match status" value="1"/>
</dbReference>
<dbReference type="Pfam" id="PF00561">
    <property type="entry name" value="Abhydrolase_1"/>
    <property type="match status" value="1"/>
</dbReference>
<dbReference type="AlphaFoldDB" id="A0A0C5VEN5"/>
<evidence type="ECO:0000256" key="9">
    <source>
        <dbReference type="ARBA" id="ARBA00022801"/>
    </source>
</evidence>
<evidence type="ECO:0000259" key="14">
    <source>
        <dbReference type="Pfam" id="PF00561"/>
    </source>
</evidence>
<evidence type="ECO:0000256" key="11">
    <source>
        <dbReference type="PIRNR" id="PIRNR006431"/>
    </source>
</evidence>
<evidence type="ECO:0000256" key="7">
    <source>
        <dbReference type="ARBA" id="ARBA00022490"/>
    </source>
</evidence>
<protein>
    <recommendedName>
        <fullName evidence="5 11">Proline iminopeptidase</fullName>
        <shortName evidence="11">PIP</shortName>
        <ecNumber evidence="4 11">3.4.11.5</ecNumber>
    </recommendedName>
    <alternativeName>
        <fullName evidence="10 11">Prolyl aminopeptidase</fullName>
    </alternativeName>
</protein>
<organism evidence="15 16">
    <name type="scientific">Gynuella sunshinyii YC6258</name>
    <dbReference type="NCBI Taxonomy" id="1445510"/>
    <lineage>
        <taxon>Bacteria</taxon>
        <taxon>Pseudomonadati</taxon>
        <taxon>Pseudomonadota</taxon>
        <taxon>Gammaproteobacteria</taxon>
        <taxon>Oceanospirillales</taxon>
        <taxon>Saccharospirillaceae</taxon>
        <taxon>Gynuella</taxon>
    </lineage>
</organism>
<sequence>MQQMFPEIRPYAEHRLMVQPPHNLYICESGSPEGIPVLIIHGGPGAGMSDHARRFFDPDVFRIIQYDQRGCGRSTPHACLENNNLDALKSDIETLRQYLQIDQWLLFGGSWGVTLAVAYAQDHPDSVLGFMLRGAFLARAKDIDWLYKEGASRVFPEFWQTFTDMVGGKSGAPLIDAYYQLLSGTNELKRMGAAKSWTGWEGHCLTLTPDPKTQTSFSDPSFALGMASIGIHFMRHGCFLQENQLLDNMDRIKHLPAIIIHGRYDMVCPLDNAYDLYRRWPEAELDVVREAGHSQYENGIVDATIKAARTMAKRLGHDPMQA</sequence>
<feature type="active site" evidence="12">
    <location>
        <position position="265"/>
    </location>
</feature>
<keyword evidence="6 11" id="KW-0031">Aminopeptidase</keyword>
<dbReference type="RefSeq" id="WP_044619394.1">
    <property type="nucleotide sequence ID" value="NZ_CP007142.1"/>
</dbReference>
<dbReference type="SUPFAM" id="SSF53474">
    <property type="entry name" value="alpha/beta-Hydrolases"/>
    <property type="match status" value="1"/>
</dbReference>
<evidence type="ECO:0000313" key="16">
    <source>
        <dbReference type="Proteomes" id="UP000032266"/>
    </source>
</evidence>
<dbReference type="Gene3D" id="3.40.50.1820">
    <property type="entry name" value="alpha/beta hydrolase"/>
    <property type="match status" value="1"/>
</dbReference>
<evidence type="ECO:0000256" key="13">
    <source>
        <dbReference type="RuleBase" id="RU003421"/>
    </source>
</evidence>
<evidence type="ECO:0000256" key="2">
    <source>
        <dbReference type="ARBA" id="ARBA00004496"/>
    </source>
</evidence>
<keyword evidence="8 11" id="KW-0645">Protease</keyword>
<evidence type="ECO:0000313" key="15">
    <source>
        <dbReference type="EMBL" id="AJQ97725.1"/>
    </source>
</evidence>
<dbReference type="PATRIC" id="fig|1445510.3.peg.5655"/>
<evidence type="ECO:0000256" key="12">
    <source>
        <dbReference type="PIRSR" id="PIRSR006431-1"/>
    </source>
</evidence>
<reference evidence="15 16" key="1">
    <citation type="submission" date="2014-01" db="EMBL/GenBank/DDBJ databases">
        <title>Full genme sequencing of cellulolytic bacterium Gynuella sunshinyii YC6258T gen. nov., sp. nov.</title>
        <authorList>
            <person name="Khan H."/>
            <person name="Chung E.J."/>
            <person name="Chung Y.R."/>
        </authorList>
    </citation>
    <scope>NUCLEOTIDE SEQUENCE [LARGE SCALE GENOMIC DNA]</scope>
    <source>
        <strain evidence="15 16">YC6258</strain>
    </source>
</reference>
<keyword evidence="15" id="KW-0808">Transferase</keyword>
<dbReference type="KEGG" id="gsn:YC6258_05697"/>
<gene>
    <name evidence="15" type="ORF">YC6258_05697</name>
</gene>
<evidence type="ECO:0000256" key="10">
    <source>
        <dbReference type="ARBA" id="ARBA00029605"/>
    </source>
</evidence>
<dbReference type="GO" id="GO:0016746">
    <property type="term" value="F:acyltransferase activity"/>
    <property type="evidence" value="ECO:0007669"/>
    <property type="project" value="UniProtKB-KW"/>
</dbReference>
<dbReference type="InterPro" id="IPR029058">
    <property type="entry name" value="AB_hydrolase_fold"/>
</dbReference>
<dbReference type="GO" id="GO:0005737">
    <property type="term" value="C:cytoplasm"/>
    <property type="evidence" value="ECO:0007669"/>
    <property type="project" value="UniProtKB-SubCell"/>
</dbReference>
<evidence type="ECO:0000256" key="3">
    <source>
        <dbReference type="ARBA" id="ARBA00010088"/>
    </source>
</evidence>
<dbReference type="PIRSF" id="PIRSF006431">
    <property type="entry name" value="Pept_S33"/>
    <property type="match status" value="1"/>
</dbReference>
<evidence type="ECO:0000256" key="8">
    <source>
        <dbReference type="ARBA" id="ARBA00022670"/>
    </source>
</evidence>
<feature type="active site" description="Nucleophile" evidence="12">
    <location>
        <position position="110"/>
    </location>
</feature>
<dbReference type="Proteomes" id="UP000032266">
    <property type="component" value="Chromosome"/>
</dbReference>
<dbReference type="InterPro" id="IPR005944">
    <property type="entry name" value="Pro_iminopeptidase"/>
</dbReference>
<feature type="active site" description="Proton donor" evidence="12">
    <location>
        <position position="293"/>
    </location>
</feature>
<dbReference type="EMBL" id="CP007142">
    <property type="protein sequence ID" value="AJQ97725.1"/>
    <property type="molecule type" value="Genomic_DNA"/>
</dbReference>
<dbReference type="NCBIfam" id="TIGR01249">
    <property type="entry name" value="pro_imino_pep_1"/>
    <property type="match status" value="1"/>
</dbReference>
<dbReference type="PRINTS" id="PR00793">
    <property type="entry name" value="PROAMNOPTASE"/>
</dbReference>
<dbReference type="EC" id="3.4.11.5" evidence="4 11"/>
<dbReference type="OrthoDB" id="9796770at2"/>
<dbReference type="InterPro" id="IPR000073">
    <property type="entry name" value="AB_hydrolase_1"/>
</dbReference>
<dbReference type="InterPro" id="IPR002410">
    <property type="entry name" value="Peptidase_S33"/>
</dbReference>
<evidence type="ECO:0000256" key="6">
    <source>
        <dbReference type="ARBA" id="ARBA00022438"/>
    </source>
</evidence>
<comment type="subcellular location">
    <subcellularLocation>
        <location evidence="2 11">Cytoplasm</location>
    </subcellularLocation>
</comment>
<comment type="similarity">
    <text evidence="3 11 13">Belongs to the peptidase S33 family.</text>
</comment>
<keyword evidence="15" id="KW-0012">Acyltransferase</keyword>
<comment type="catalytic activity">
    <reaction evidence="1 11 13">
        <text>Release of N-terminal proline from a peptide.</text>
        <dbReference type="EC" id="3.4.11.5"/>
    </reaction>
</comment>
<evidence type="ECO:0000256" key="4">
    <source>
        <dbReference type="ARBA" id="ARBA00012568"/>
    </source>
</evidence>
<dbReference type="GO" id="GO:0004177">
    <property type="term" value="F:aminopeptidase activity"/>
    <property type="evidence" value="ECO:0007669"/>
    <property type="project" value="UniProtKB-UniRule"/>
</dbReference>
<accession>A0A0C5VEN5</accession>